<reference evidence="1" key="1">
    <citation type="submission" date="2022-10" db="EMBL/GenBank/DDBJ databases">
        <title>Human gut microbiome strain richness.</title>
        <authorList>
            <person name="Chen-Liaw A."/>
        </authorList>
    </citation>
    <scope>NUCLEOTIDE SEQUENCE</scope>
    <source>
        <strain evidence="1">F7_m1001271B151109d0_201107</strain>
    </source>
</reference>
<dbReference type="InterPro" id="IPR043766">
    <property type="entry name" value="BfmA-like"/>
</dbReference>
<proteinExistence type="predicted"/>
<dbReference type="Pfam" id="PF18976">
    <property type="entry name" value="DUF5712"/>
    <property type="match status" value="1"/>
</dbReference>
<protein>
    <submittedName>
        <fullName evidence="1">DUF5712 family protein</fullName>
    </submittedName>
</protein>
<comment type="caution">
    <text evidence="1">The sequence shown here is derived from an EMBL/GenBank/DDBJ whole genome shotgun (WGS) entry which is preliminary data.</text>
</comment>
<evidence type="ECO:0000313" key="1">
    <source>
        <dbReference type="EMBL" id="MDC2410976.1"/>
    </source>
</evidence>
<dbReference type="Proteomes" id="UP001214017">
    <property type="component" value="Unassembled WGS sequence"/>
</dbReference>
<sequence length="326" mass="37772">MHIDFAPSSNGIYNNAGSSRQLANYLEHEDLERLEKGIYTDGFFNLTNDNIYKSQVIKDIDSNIGQLLKTDAKFYAIHISPSENELRAMGNTEQEQVDAMKRYIREIFIPEYANNFNKELSALDIKFYGKIHFDRSRSDNKLNMHCHLIVSRKDQSNKKKISPLTNHKNTKNGIIKGGFGRVNLFQQAEQGFDKLFSYNRQQTESFNYHSTMKNTSVAYQLKLQEKNIQSGERRVEVNQDSNQENLFSVNLENKKVSNHVYNMDSHIVTQQESSTLSNQSLDQANNQISSPLTFFITSNVILSQNHLHYGDIFSNPKKKKKRQRKR</sequence>
<accession>A0AAP3SWX7</accession>
<evidence type="ECO:0000313" key="2">
    <source>
        <dbReference type="Proteomes" id="UP001214017"/>
    </source>
</evidence>
<gene>
    <name evidence="1" type="ORF">PO240_24195</name>
</gene>
<dbReference type="EMBL" id="JAQNWR010000025">
    <property type="protein sequence ID" value="MDC2410976.1"/>
    <property type="molecule type" value="Genomic_DNA"/>
</dbReference>
<dbReference type="RefSeq" id="WP_004323507.1">
    <property type="nucleotide sequence ID" value="NZ_BAABYJ010000002.1"/>
</dbReference>
<organism evidence="1 2">
    <name type="scientific">Bacteroides ovatus</name>
    <dbReference type="NCBI Taxonomy" id="28116"/>
    <lineage>
        <taxon>Bacteria</taxon>
        <taxon>Pseudomonadati</taxon>
        <taxon>Bacteroidota</taxon>
        <taxon>Bacteroidia</taxon>
        <taxon>Bacteroidales</taxon>
        <taxon>Bacteroidaceae</taxon>
        <taxon>Bacteroides</taxon>
    </lineage>
</organism>
<name>A0AAP3SWX7_BACOV</name>
<dbReference type="AlphaFoldDB" id="A0AAP3SWX7"/>